<dbReference type="InterPro" id="IPR002547">
    <property type="entry name" value="tRNA-bd_dom"/>
</dbReference>
<dbReference type="Gene3D" id="1.10.730.10">
    <property type="entry name" value="Isoleucyl-tRNA Synthetase, Domain 1"/>
    <property type="match status" value="1"/>
</dbReference>
<comment type="subcellular location">
    <subcellularLocation>
        <location evidence="2 14">Cytoplasm</location>
    </subcellularLocation>
</comment>
<dbReference type="NCBIfam" id="TIGR00398">
    <property type="entry name" value="metG"/>
    <property type="match status" value="1"/>
</dbReference>
<dbReference type="PANTHER" id="PTHR43326:SF1">
    <property type="entry name" value="METHIONINE--TRNA LIGASE, MITOCHONDRIAL"/>
    <property type="match status" value="1"/>
</dbReference>
<keyword evidence="10 14" id="KW-0694">RNA-binding</keyword>
<dbReference type="NCBIfam" id="TIGR00399">
    <property type="entry name" value="metG_C_term"/>
    <property type="match status" value="1"/>
</dbReference>
<dbReference type="InterPro" id="IPR012340">
    <property type="entry name" value="NA-bd_OB-fold"/>
</dbReference>
<evidence type="ECO:0000256" key="2">
    <source>
        <dbReference type="ARBA" id="ARBA00004496"/>
    </source>
</evidence>
<evidence type="ECO:0000259" key="15">
    <source>
        <dbReference type="PROSITE" id="PS50886"/>
    </source>
</evidence>
<dbReference type="Gene3D" id="2.170.220.10">
    <property type="match status" value="1"/>
</dbReference>
<dbReference type="PROSITE" id="PS00178">
    <property type="entry name" value="AA_TRNA_LIGASE_I"/>
    <property type="match status" value="1"/>
</dbReference>
<dbReference type="GO" id="GO:0004825">
    <property type="term" value="F:methionine-tRNA ligase activity"/>
    <property type="evidence" value="ECO:0007669"/>
    <property type="project" value="UniProtKB-UniRule"/>
</dbReference>
<dbReference type="InterPro" id="IPR001412">
    <property type="entry name" value="aa-tRNA-synth_I_CS"/>
</dbReference>
<dbReference type="InterPro" id="IPR014758">
    <property type="entry name" value="Met-tRNA_synth"/>
</dbReference>
<dbReference type="EC" id="6.1.1.10" evidence="14"/>
<keyword evidence="11 14" id="KW-0648">Protein biosynthesis</keyword>
<evidence type="ECO:0000256" key="10">
    <source>
        <dbReference type="ARBA" id="ARBA00022884"/>
    </source>
</evidence>
<dbReference type="HAMAP" id="MF_01228">
    <property type="entry name" value="Met_tRNA_synth_type2"/>
    <property type="match status" value="1"/>
</dbReference>
<dbReference type="KEGG" id="ssa:SSA_1703"/>
<dbReference type="NCBIfam" id="NF008900">
    <property type="entry name" value="PRK12267.1"/>
    <property type="match status" value="1"/>
</dbReference>
<dbReference type="InterPro" id="IPR004495">
    <property type="entry name" value="Met-tRNA-synth_bsu_C"/>
</dbReference>
<dbReference type="eggNOG" id="COG0143">
    <property type="taxonomic scope" value="Bacteria"/>
</dbReference>
<feature type="short sequence motif" description="'HIGH' region" evidence="14">
    <location>
        <begin position="14"/>
        <end position="24"/>
    </location>
</feature>
<organism evidence="16 17">
    <name type="scientific">Streptococcus sanguinis (strain SK36)</name>
    <dbReference type="NCBI Taxonomy" id="388919"/>
    <lineage>
        <taxon>Bacteria</taxon>
        <taxon>Bacillati</taxon>
        <taxon>Bacillota</taxon>
        <taxon>Bacilli</taxon>
        <taxon>Lactobacillales</taxon>
        <taxon>Streptococcaceae</taxon>
        <taxon>Streptococcus</taxon>
    </lineage>
</organism>
<gene>
    <name evidence="16" type="primary">metS</name>
    <name evidence="14" type="synonym">metG</name>
    <name evidence="16" type="ordered locus">SSA_1703</name>
</gene>
<dbReference type="OrthoDB" id="9810191at2"/>
<keyword evidence="5 14" id="KW-0963">Cytoplasm</keyword>
<evidence type="ECO:0000256" key="13">
    <source>
        <dbReference type="ARBA" id="ARBA00047364"/>
    </source>
</evidence>
<comment type="subunit">
    <text evidence="4 14">Homodimer.</text>
</comment>
<dbReference type="PRINTS" id="PR01041">
    <property type="entry name" value="TRNASYNTHMET"/>
</dbReference>
<keyword evidence="17" id="KW-1185">Reference proteome</keyword>
<dbReference type="InterPro" id="IPR009080">
    <property type="entry name" value="tRNAsynth_Ia_anticodon-bd"/>
</dbReference>
<keyword evidence="12 14" id="KW-0030">Aminoacyl-tRNA synthetase</keyword>
<feature type="short sequence motif" description="'KMSKS' region" evidence="14">
    <location>
        <begin position="311"/>
        <end position="315"/>
    </location>
</feature>
<evidence type="ECO:0000256" key="11">
    <source>
        <dbReference type="ARBA" id="ARBA00022917"/>
    </source>
</evidence>
<dbReference type="STRING" id="388919.SSA_1703"/>
<dbReference type="HOGENOM" id="CLU_009710_9_4_9"/>
<comment type="function">
    <text evidence="1 14">Is required not only for elongation of protein synthesis but also for the initiation of all mRNA translation through initiator tRNA(fMet) aminoacylation.</text>
</comment>
<dbReference type="FunFam" id="2.170.220.10:FF:000002">
    <property type="entry name" value="Methionine--tRNA ligase"/>
    <property type="match status" value="1"/>
</dbReference>
<comment type="catalytic activity">
    <reaction evidence="13 14">
        <text>tRNA(Met) + L-methionine + ATP = L-methionyl-tRNA(Met) + AMP + diphosphate</text>
        <dbReference type="Rhea" id="RHEA:13481"/>
        <dbReference type="Rhea" id="RHEA-COMP:9667"/>
        <dbReference type="Rhea" id="RHEA-COMP:9698"/>
        <dbReference type="ChEBI" id="CHEBI:30616"/>
        <dbReference type="ChEBI" id="CHEBI:33019"/>
        <dbReference type="ChEBI" id="CHEBI:57844"/>
        <dbReference type="ChEBI" id="CHEBI:78442"/>
        <dbReference type="ChEBI" id="CHEBI:78530"/>
        <dbReference type="ChEBI" id="CHEBI:456215"/>
        <dbReference type="EC" id="6.1.1.10"/>
    </reaction>
</comment>
<evidence type="ECO:0000313" key="16">
    <source>
        <dbReference type="EMBL" id="ABN45086.1"/>
    </source>
</evidence>
<dbReference type="FunFam" id="1.10.730.10:FF:000026">
    <property type="entry name" value="Methionine--tRNA ligase"/>
    <property type="match status" value="1"/>
</dbReference>
<dbReference type="RefSeq" id="WP_011837295.1">
    <property type="nucleotide sequence ID" value="NC_009009.1"/>
</dbReference>
<dbReference type="GO" id="GO:0006431">
    <property type="term" value="P:methionyl-tRNA aminoacylation"/>
    <property type="evidence" value="ECO:0007669"/>
    <property type="project" value="UniProtKB-UniRule"/>
</dbReference>
<dbReference type="InterPro" id="IPR014729">
    <property type="entry name" value="Rossmann-like_a/b/a_fold"/>
</dbReference>
<evidence type="ECO:0000256" key="14">
    <source>
        <dbReference type="HAMAP-Rule" id="MF_01228"/>
    </source>
</evidence>
<dbReference type="PATRIC" id="fig|388919.9.peg.1615"/>
<dbReference type="InterPro" id="IPR033911">
    <property type="entry name" value="MetRS_core"/>
</dbReference>
<dbReference type="CDD" id="cd07957">
    <property type="entry name" value="Anticodon_Ia_Met"/>
    <property type="match status" value="1"/>
</dbReference>
<evidence type="ECO:0000256" key="6">
    <source>
        <dbReference type="ARBA" id="ARBA00022555"/>
    </source>
</evidence>
<dbReference type="PANTHER" id="PTHR43326">
    <property type="entry name" value="METHIONYL-TRNA SYNTHETASE"/>
    <property type="match status" value="1"/>
</dbReference>
<dbReference type="Pfam" id="PF09334">
    <property type="entry name" value="tRNA-synt_1g"/>
    <property type="match status" value="1"/>
</dbReference>
<feature type="domain" description="TRNA-binding" evidence="15">
    <location>
        <begin position="564"/>
        <end position="666"/>
    </location>
</feature>
<dbReference type="InterPro" id="IPR023457">
    <property type="entry name" value="Met-tRNA_synth_2"/>
</dbReference>
<keyword evidence="8 14" id="KW-0547">Nucleotide-binding</keyword>
<dbReference type="eggNOG" id="COG0073">
    <property type="taxonomic scope" value="Bacteria"/>
</dbReference>
<keyword evidence="9 14" id="KW-0067">ATP-binding</keyword>
<evidence type="ECO:0000256" key="5">
    <source>
        <dbReference type="ARBA" id="ARBA00022490"/>
    </source>
</evidence>
<dbReference type="GO" id="GO:0005737">
    <property type="term" value="C:cytoplasm"/>
    <property type="evidence" value="ECO:0007669"/>
    <property type="project" value="UniProtKB-SubCell"/>
</dbReference>
<dbReference type="SUPFAM" id="SSF47323">
    <property type="entry name" value="Anticodon-binding domain of a subclass of class I aminoacyl-tRNA synthetases"/>
    <property type="match status" value="1"/>
</dbReference>
<dbReference type="InterPro" id="IPR041872">
    <property type="entry name" value="Anticodon_Met"/>
</dbReference>
<evidence type="ECO:0000313" key="17">
    <source>
        <dbReference type="Proteomes" id="UP000002148"/>
    </source>
</evidence>
<dbReference type="GO" id="GO:0005524">
    <property type="term" value="F:ATP binding"/>
    <property type="evidence" value="ECO:0007669"/>
    <property type="project" value="UniProtKB-UniRule"/>
</dbReference>
<keyword evidence="7 14" id="KW-0436">Ligase</keyword>
<comment type="caution">
    <text evidence="14">Lacks conserved residue(s) required for the propagation of feature annotation.</text>
</comment>
<dbReference type="PROSITE" id="PS50886">
    <property type="entry name" value="TRBD"/>
    <property type="match status" value="1"/>
</dbReference>
<dbReference type="Pfam" id="PF01588">
    <property type="entry name" value="tRNA_bind"/>
    <property type="match status" value="1"/>
</dbReference>
<proteinExistence type="inferred from homology"/>
<dbReference type="Pfam" id="PF19303">
    <property type="entry name" value="Anticodon_3"/>
    <property type="match status" value="1"/>
</dbReference>
<accession>A3CPI1</accession>
<evidence type="ECO:0000256" key="8">
    <source>
        <dbReference type="ARBA" id="ARBA00022741"/>
    </source>
</evidence>
<evidence type="ECO:0000256" key="7">
    <source>
        <dbReference type="ARBA" id="ARBA00022598"/>
    </source>
</evidence>
<dbReference type="Gene3D" id="3.40.50.620">
    <property type="entry name" value="HUPs"/>
    <property type="match status" value="1"/>
</dbReference>
<dbReference type="Proteomes" id="UP000002148">
    <property type="component" value="Chromosome"/>
</dbReference>
<dbReference type="SUPFAM" id="SSF52374">
    <property type="entry name" value="Nucleotidylyl transferase"/>
    <property type="match status" value="1"/>
</dbReference>
<dbReference type="SUPFAM" id="SSF50249">
    <property type="entry name" value="Nucleic acid-binding proteins"/>
    <property type="match status" value="1"/>
</dbReference>
<evidence type="ECO:0000256" key="3">
    <source>
        <dbReference type="ARBA" id="ARBA00005328"/>
    </source>
</evidence>
<keyword evidence="6 14" id="KW-0820">tRNA-binding</keyword>
<dbReference type="AlphaFoldDB" id="A3CPI1"/>
<reference evidence="16 17" key="1">
    <citation type="journal article" date="2007" name="J. Bacteriol.">
        <title>Genome of the opportunistic pathogen Streptococcus sanguinis.</title>
        <authorList>
            <person name="Xu P."/>
            <person name="Alves J.M."/>
            <person name="Kitten T."/>
            <person name="Brown A."/>
            <person name="Chen Z."/>
            <person name="Ozaki L.S."/>
            <person name="Manque P."/>
            <person name="Ge X."/>
            <person name="Serrano M.G."/>
            <person name="Puiu D."/>
            <person name="Hendricks S."/>
            <person name="Wang Y."/>
            <person name="Chaplin M.D."/>
            <person name="Akan D."/>
            <person name="Paik S."/>
            <person name="Peterson D.L."/>
            <person name="Macrina F.L."/>
            <person name="Buck G.A."/>
        </authorList>
    </citation>
    <scope>NUCLEOTIDE SEQUENCE [LARGE SCALE GENOMIC DNA]</scope>
    <source>
        <strain evidence="16 17">SK36</strain>
    </source>
</reference>
<evidence type="ECO:0000256" key="9">
    <source>
        <dbReference type="ARBA" id="ARBA00022840"/>
    </source>
</evidence>
<dbReference type="PROSITE" id="PS51257">
    <property type="entry name" value="PROKAR_LIPOPROTEIN"/>
    <property type="match status" value="1"/>
</dbReference>
<evidence type="ECO:0000256" key="4">
    <source>
        <dbReference type="ARBA" id="ARBA00011738"/>
    </source>
</evidence>
<dbReference type="Gene3D" id="2.40.50.140">
    <property type="entry name" value="Nucleic acid-binding proteins"/>
    <property type="match status" value="1"/>
</dbReference>
<evidence type="ECO:0000256" key="1">
    <source>
        <dbReference type="ARBA" id="ARBA00003314"/>
    </source>
</evidence>
<dbReference type="FunFam" id="2.40.50.140:FF:000042">
    <property type="entry name" value="Methionine--tRNA ligase"/>
    <property type="match status" value="1"/>
</dbReference>
<dbReference type="CDD" id="cd00814">
    <property type="entry name" value="MetRS_core"/>
    <property type="match status" value="1"/>
</dbReference>
<name>A3CPI1_STRSV</name>
<dbReference type="InterPro" id="IPR015413">
    <property type="entry name" value="Methionyl/Leucyl_tRNA_Synth"/>
</dbReference>
<dbReference type="CDD" id="cd02800">
    <property type="entry name" value="tRNA_bind_EcMetRS_like"/>
    <property type="match status" value="1"/>
</dbReference>
<evidence type="ECO:0000256" key="12">
    <source>
        <dbReference type="ARBA" id="ARBA00023146"/>
    </source>
</evidence>
<protein>
    <recommendedName>
        <fullName evidence="14">Methionine--tRNA ligase</fullName>
        <ecNumber evidence="14">6.1.1.10</ecNumber>
    </recommendedName>
    <alternativeName>
        <fullName evidence="14">Methionyl-tRNA synthetase</fullName>
        <shortName evidence="14">MetRS</shortName>
    </alternativeName>
</protein>
<sequence length="666" mass="75602">MTEKQSFYITTPIYYPSGKLHIGNATTTIACDVLARYKRLMGYDVFYLTGLDEHGQKIQAKAEEAGISPQAYVDGMAVGVKELWKLLDISYDKFIRTTDDYHEKVVADVFERLLAQDDIYLGEYSGWYSVSDEEFFTESQLAEVFRDENGKVTGGIAPSGHEVEWVSEESYFLRLSKYQDRLVEFFKSHPDFITPNGRLNEMLKNFIEPGLEDLAVSRTTFTWGVAVPSNPKHVIYVWIDALLNYATALGYGQDDHANYDKFWNNGTVYHMVAKDILRFHSIYWPILLMMLDIKLPDRLIAHGWFVMKDGKMSKSKGNVVYPEMLVERYGLDALRYYLMRSLPVGSDGTFTPEDYVGRINYELANDLGNLLNRTVSMINKYFDGQVPTYEENVTDFDGALAQVASESIADYYKHMDAVDYPRALEAVWTLISRTNKYIDETAPWVLAKDEAKVKELAAVMSHLAASLCVVAHMIEPFMMETSKAVLSQLGLPQATSLENLAIDQLPAGLTVVEKGTPIFPRLDMEEEITYIKEQMEGNKPAVEKEWNPEEVELKLNRKEIKFDDFDKVEIRVAEVKEVSKVEGSDKLLQFRLDAGDGEDRQILSGIAKYYPNEQELVGKKVQIVANLKPRKMMGRISQGMILSAEHGDQLTLLTVDEKVPNGSLIG</sequence>
<dbReference type="GO" id="GO:0000049">
    <property type="term" value="F:tRNA binding"/>
    <property type="evidence" value="ECO:0007669"/>
    <property type="project" value="UniProtKB-UniRule"/>
</dbReference>
<dbReference type="EMBL" id="CP000387">
    <property type="protein sequence ID" value="ABN45086.1"/>
    <property type="molecule type" value="Genomic_DNA"/>
</dbReference>
<comment type="similarity">
    <text evidence="3 14">Belongs to the class-I aminoacyl-tRNA synthetase family. MetG type 2B subfamily.</text>
</comment>